<evidence type="ECO:0000313" key="3">
    <source>
        <dbReference type="Proteomes" id="UP000317243"/>
    </source>
</evidence>
<protein>
    <submittedName>
        <fullName evidence="2">Uncharacterized protein</fullName>
    </submittedName>
</protein>
<sequence>MFRRTCNRLSIEIACTSILYEAETKDQSVGKMKRLATLLLAVVSMSSIQCFGQTSEDSLEVVGFDGPSVESVEAVWAGEISRVTTARIESQVSSGALWEPLQISPREIALKIDSIETSDPEEKIYQLIEVFNPEAFKQYKSYSGPGEWTMTFVETLLNNGVSERTTGPEFDHVMVDDLHLVKSFPLKDPPTDETIKAYDRSQPRWGFYRLVSYLPTSELTNFRPVEVEPLPSEGNTVGEYIVRNASGSTVAIDGEHLLPLEIVIRKSEDAIPSQVKYFRDYTLFPGDVLMPLEHYEFHFDSEGKLKSWSVKLIRSAVFNVELNESEFQMPASAGAIAIDFRNPEYTRGNTLQQSFSDVKEYFLAQSEYIKNMQPEPPLESSIREVNFSWRSLLLILNGIVLMVIGFVLWRRQV</sequence>
<accession>A0A5C5WQD2</accession>
<keyword evidence="1" id="KW-1133">Transmembrane helix</keyword>
<feature type="transmembrane region" description="Helical" evidence="1">
    <location>
        <begin position="387"/>
        <end position="409"/>
    </location>
</feature>
<dbReference type="EMBL" id="SIHI01000009">
    <property type="protein sequence ID" value="TWT51992.1"/>
    <property type="molecule type" value="Genomic_DNA"/>
</dbReference>
<dbReference type="AlphaFoldDB" id="A0A5C5WQD2"/>
<proteinExistence type="predicted"/>
<name>A0A5C5WQD2_9PLAN</name>
<dbReference type="Proteomes" id="UP000317243">
    <property type="component" value="Unassembled WGS sequence"/>
</dbReference>
<organism evidence="2 3">
    <name type="scientific">Thalassoglobus neptunius</name>
    <dbReference type="NCBI Taxonomy" id="1938619"/>
    <lineage>
        <taxon>Bacteria</taxon>
        <taxon>Pseudomonadati</taxon>
        <taxon>Planctomycetota</taxon>
        <taxon>Planctomycetia</taxon>
        <taxon>Planctomycetales</taxon>
        <taxon>Planctomycetaceae</taxon>
        <taxon>Thalassoglobus</taxon>
    </lineage>
</organism>
<keyword evidence="3" id="KW-1185">Reference proteome</keyword>
<keyword evidence="1" id="KW-0472">Membrane</keyword>
<reference evidence="2 3" key="1">
    <citation type="submission" date="2019-02" db="EMBL/GenBank/DDBJ databases">
        <title>Deep-cultivation of Planctomycetes and their phenomic and genomic characterization uncovers novel biology.</title>
        <authorList>
            <person name="Wiegand S."/>
            <person name="Jogler M."/>
            <person name="Boedeker C."/>
            <person name="Pinto D."/>
            <person name="Vollmers J."/>
            <person name="Rivas-Marin E."/>
            <person name="Kohn T."/>
            <person name="Peeters S.H."/>
            <person name="Heuer A."/>
            <person name="Rast P."/>
            <person name="Oberbeckmann S."/>
            <person name="Bunk B."/>
            <person name="Jeske O."/>
            <person name="Meyerdierks A."/>
            <person name="Storesund J.E."/>
            <person name="Kallscheuer N."/>
            <person name="Luecker S."/>
            <person name="Lage O.M."/>
            <person name="Pohl T."/>
            <person name="Merkel B.J."/>
            <person name="Hornburger P."/>
            <person name="Mueller R.-W."/>
            <person name="Bruemmer F."/>
            <person name="Labrenz M."/>
            <person name="Spormann A.M."/>
            <person name="Op Den Camp H."/>
            <person name="Overmann J."/>
            <person name="Amann R."/>
            <person name="Jetten M.S.M."/>
            <person name="Mascher T."/>
            <person name="Medema M.H."/>
            <person name="Devos D.P."/>
            <person name="Kaster A.-K."/>
            <person name="Ovreas L."/>
            <person name="Rohde M."/>
            <person name="Galperin M.Y."/>
            <person name="Jogler C."/>
        </authorList>
    </citation>
    <scope>NUCLEOTIDE SEQUENCE [LARGE SCALE GENOMIC DNA]</scope>
    <source>
        <strain evidence="2 3">KOR42</strain>
    </source>
</reference>
<evidence type="ECO:0000313" key="2">
    <source>
        <dbReference type="EMBL" id="TWT51992.1"/>
    </source>
</evidence>
<evidence type="ECO:0000256" key="1">
    <source>
        <dbReference type="SAM" id="Phobius"/>
    </source>
</evidence>
<comment type="caution">
    <text evidence="2">The sequence shown here is derived from an EMBL/GenBank/DDBJ whole genome shotgun (WGS) entry which is preliminary data.</text>
</comment>
<gene>
    <name evidence="2" type="ORF">KOR42_32750</name>
</gene>
<keyword evidence="1" id="KW-0812">Transmembrane</keyword>